<dbReference type="GO" id="GO:0006950">
    <property type="term" value="P:response to stress"/>
    <property type="evidence" value="ECO:0007669"/>
    <property type="project" value="UniProtKB-ARBA"/>
</dbReference>
<dbReference type="FunFam" id="2.60.40.790:FF:000010">
    <property type="entry name" value="17.3 kDa class II heat shock protein-like"/>
    <property type="match status" value="1"/>
</dbReference>
<feature type="compositionally biased region" description="Low complexity" evidence="6">
    <location>
        <begin position="162"/>
        <end position="177"/>
    </location>
</feature>
<organism evidence="8 9">
    <name type="scientific">Rubus argutus</name>
    <name type="common">Southern blackberry</name>
    <dbReference type="NCBI Taxonomy" id="59490"/>
    <lineage>
        <taxon>Eukaryota</taxon>
        <taxon>Viridiplantae</taxon>
        <taxon>Streptophyta</taxon>
        <taxon>Embryophyta</taxon>
        <taxon>Tracheophyta</taxon>
        <taxon>Spermatophyta</taxon>
        <taxon>Magnoliopsida</taxon>
        <taxon>eudicotyledons</taxon>
        <taxon>Gunneridae</taxon>
        <taxon>Pentapetalae</taxon>
        <taxon>rosids</taxon>
        <taxon>fabids</taxon>
        <taxon>Rosales</taxon>
        <taxon>Rosaceae</taxon>
        <taxon>Rosoideae</taxon>
        <taxon>Rosoideae incertae sedis</taxon>
        <taxon>Rubus</taxon>
    </lineage>
</organism>
<evidence type="ECO:0000313" key="9">
    <source>
        <dbReference type="Proteomes" id="UP001457282"/>
    </source>
</evidence>
<comment type="caution">
    <text evidence="8">The sequence shown here is derived from an EMBL/GenBank/DDBJ whole genome shotgun (WGS) entry which is preliminary data.</text>
</comment>
<feature type="region of interest" description="Disordered" evidence="6">
    <location>
        <begin position="143"/>
        <end position="187"/>
    </location>
</feature>
<gene>
    <name evidence="8" type="ORF">M0R45_011705</name>
</gene>
<dbReference type="PANTHER" id="PTHR11527">
    <property type="entry name" value="HEAT-SHOCK PROTEIN 20 FAMILY MEMBER"/>
    <property type="match status" value="1"/>
</dbReference>
<dbReference type="InterPro" id="IPR002068">
    <property type="entry name" value="A-crystallin/Hsp20_dom"/>
</dbReference>
<comment type="similarity">
    <text evidence="4 5">Belongs to the small heat shock protein (HSP20) family.</text>
</comment>
<evidence type="ECO:0000256" key="3">
    <source>
        <dbReference type="ARBA" id="ARBA00023016"/>
    </source>
</evidence>
<dbReference type="InterPro" id="IPR008978">
    <property type="entry name" value="HSP20-like_chaperone"/>
</dbReference>
<feature type="compositionally biased region" description="Basic and acidic residues" evidence="6">
    <location>
        <begin position="143"/>
        <end position="153"/>
    </location>
</feature>
<dbReference type="InterPro" id="IPR031107">
    <property type="entry name" value="Small_HSP"/>
</dbReference>
<keyword evidence="3" id="KW-0346">Stress response</keyword>
<comment type="subcellular location">
    <subcellularLocation>
        <location evidence="1">Cytoplasm</location>
    </subcellularLocation>
</comment>
<name>A0AAW1YDP2_RUBAR</name>
<evidence type="ECO:0000256" key="2">
    <source>
        <dbReference type="ARBA" id="ARBA00022490"/>
    </source>
</evidence>
<evidence type="ECO:0000259" key="7">
    <source>
        <dbReference type="PROSITE" id="PS01031"/>
    </source>
</evidence>
<keyword evidence="9" id="KW-1185">Reference proteome</keyword>
<proteinExistence type="inferred from homology"/>
<dbReference type="Pfam" id="PF00011">
    <property type="entry name" value="HSP20"/>
    <property type="match status" value="1"/>
</dbReference>
<dbReference type="PROSITE" id="PS01031">
    <property type="entry name" value="SHSP"/>
    <property type="match status" value="1"/>
</dbReference>
<dbReference type="SUPFAM" id="SSF49764">
    <property type="entry name" value="HSP20-like chaperones"/>
    <property type="match status" value="1"/>
</dbReference>
<keyword evidence="2" id="KW-0963">Cytoplasm</keyword>
<evidence type="ECO:0000256" key="4">
    <source>
        <dbReference type="PROSITE-ProRule" id="PRU00285"/>
    </source>
</evidence>
<protein>
    <recommendedName>
        <fullName evidence="7">SHSP domain-containing protein</fullName>
    </recommendedName>
</protein>
<sequence length="187" mass="20912">MEVMALKNMGIENTLLDALHELLDFSDEQNQASHQAPSRQYVREAKAMTATPADVKETRNAYIFVIDMPGLKSDQINVQLEDDNVLVVSGERKRERERDQGVKYLRMERRLGKYLKKFVLPTENADTDNIKAECQDGVLTVTIEKKPPPEPKKPKTVQVRIGSSQGVGQEGQDVQGVGLEGQYGQGV</sequence>
<dbReference type="EMBL" id="JBEDUW010000002">
    <property type="protein sequence ID" value="KAK9946230.1"/>
    <property type="molecule type" value="Genomic_DNA"/>
</dbReference>
<dbReference type="Proteomes" id="UP001457282">
    <property type="component" value="Unassembled WGS sequence"/>
</dbReference>
<accession>A0AAW1YDP2</accession>
<dbReference type="Gene3D" id="2.60.40.790">
    <property type="match status" value="1"/>
</dbReference>
<feature type="compositionally biased region" description="Gly residues" evidence="6">
    <location>
        <begin position="178"/>
        <end position="187"/>
    </location>
</feature>
<feature type="domain" description="SHSP" evidence="7">
    <location>
        <begin position="44"/>
        <end position="160"/>
    </location>
</feature>
<evidence type="ECO:0000256" key="5">
    <source>
        <dbReference type="RuleBase" id="RU003616"/>
    </source>
</evidence>
<evidence type="ECO:0000313" key="8">
    <source>
        <dbReference type="EMBL" id="KAK9946230.1"/>
    </source>
</evidence>
<reference evidence="8 9" key="1">
    <citation type="journal article" date="2023" name="G3 (Bethesda)">
        <title>A chromosome-length genome assembly and annotation of blackberry (Rubus argutus, cv. 'Hillquist').</title>
        <authorList>
            <person name="Bruna T."/>
            <person name="Aryal R."/>
            <person name="Dudchenko O."/>
            <person name="Sargent D.J."/>
            <person name="Mead D."/>
            <person name="Buti M."/>
            <person name="Cavallini A."/>
            <person name="Hytonen T."/>
            <person name="Andres J."/>
            <person name="Pham M."/>
            <person name="Weisz D."/>
            <person name="Mascagni F."/>
            <person name="Usai G."/>
            <person name="Natali L."/>
            <person name="Bassil N."/>
            <person name="Fernandez G.E."/>
            <person name="Lomsadze A."/>
            <person name="Armour M."/>
            <person name="Olukolu B."/>
            <person name="Poorten T."/>
            <person name="Britton C."/>
            <person name="Davik J."/>
            <person name="Ashrafi H."/>
            <person name="Aiden E.L."/>
            <person name="Borodovsky M."/>
            <person name="Worthington M."/>
        </authorList>
    </citation>
    <scope>NUCLEOTIDE SEQUENCE [LARGE SCALE GENOMIC DNA]</scope>
    <source>
        <strain evidence="8">PI 553951</strain>
    </source>
</reference>
<evidence type="ECO:0000256" key="1">
    <source>
        <dbReference type="ARBA" id="ARBA00004496"/>
    </source>
</evidence>
<evidence type="ECO:0000256" key="6">
    <source>
        <dbReference type="SAM" id="MobiDB-lite"/>
    </source>
</evidence>
<dbReference type="AlphaFoldDB" id="A0AAW1YDP2"/>
<dbReference type="GO" id="GO:0005737">
    <property type="term" value="C:cytoplasm"/>
    <property type="evidence" value="ECO:0007669"/>
    <property type="project" value="UniProtKB-SubCell"/>
</dbReference>